<accession>A0AAU8JE13</accession>
<reference evidence="1" key="1">
    <citation type="submission" date="2024-07" db="EMBL/GenBank/DDBJ databases">
        <authorList>
            <person name="Kim Y.J."/>
            <person name="Jeong J.Y."/>
        </authorList>
    </citation>
    <scope>NUCLEOTIDE SEQUENCE</scope>
    <source>
        <strain evidence="1">GIHE-MW2</strain>
    </source>
</reference>
<evidence type="ECO:0000313" key="1">
    <source>
        <dbReference type="EMBL" id="XCM36343.1"/>
    </source>
</evidence>
<name>A0AAU8JE13_9CYAN</name>
<dbReference type="RefSeq" id="WP_354635162.1">
    <property type="nucleotide sequence ID" value="NZ_CP159837.1"/>
</dbReference>
<sequence length="51" mass="5865">MTLIINLTNLFFDSEEIKFVSELELAKIAQEDNWIHCDCGHDCCPCNSECK</sequence>
<dbReference type="AlphaFoldDB" id="A0AAU8JE13"/>
<proteinExistence type="predicted"/>
<protein>
    <submittedName>
        <fullName evidence="1">Uncharacterized protein</fullName>
    </submittedName>
</protein>
<organism evidence="1">
    <name type="scientific">Planktothricoides raciborskii GIHE-MW2</name>
    <dbReference type="NCBI Taxonomy" id="2792601"/>
    <lineage>
        <taxon>Bacteria</taxon>
        <taxon>Bacillati</taxon>
        <taxon>Cyanobacteriota</taxon>
        <taxon>Cyanophyceae</taxon>
        <taxon>Oscillatoriophycideae</taxon>
        <taxon>Oscillatoriales</taxon>
        <taxon>Oscillatoriaceae</taxon>
        <taxon>Planktothricoides</taxon>
    </lineage>
</organism>
<gene>
    <name evidence="1" type="ORF">ABWT76_005099</name>
</gene>
<dbReference type="EMBL" id="CP159837">
    <property type="protein sequence ID" value="XCM36343.1"/>
    <property type="molecule type" value="Genomic_DNA"/>
</dbReference>